<evidence type="ECO:0000313" key="1">
    <source>
        <dbReference type="EMBL" id="MFG1706527.1"/>
    </source>
</evidence>
<name>A0ABW7AGV7_9ACTN</name>
<gene>
    <name evidence="1" type="ORF">ACFLIM_25365</name>
</gene>
<keyword evidence="2" id="KW-1185">Reference proteome</keyword>
<protein>
    <submittedName>
        <fullName evidence="1">Uncharacterized protein</fullName>
    </submittedName>
</protein>
<accession>A0ABW7AGV7</accession>
<dbReference type="RefSeq" id="WP_393169461.1">
    <property type="nucleotide sequence ID" value="NZ_JBICRM010000016.1"/>
</dbReference>
<dbReference type="EMBL" id="JBICRM010000016">
    <property type="protein sequence ID" value="MFG1706527.1"/>
    <property type="molecule type" value="Genomic_DNA"/>
</dbReference>
<reference evidence="1 2" key="1">
    <citation type="submission" date="2024-10" db="EMBL/GenBank/DDBJ databases">
        <authorList>
            <person name="Topkara A.R."/>
            <person name="Saygin H."/>
        </authorList>
    </citation>
    <scope>NUCLEOTIDE SEQUENCE [LARGE SCALE GENOMIC DNA]</scope>
    <source>
        <strain evidence="1 2">M3C6</strain>
    </source>
</reference>
<evidence type="ECO:0000313" key="2">
    <source>
        <dbReference type="Proteomes" id="UP001603978"/>
    </source>
</evidence>
<comment type="caution">
    <text evidence="1">The sequence shown here is derived from an EMBL/GenBank/DDBJ whole genome shotgun (WGS) entry which is preliminary data.</text>
</comment>
<proteinExistence type="predicted"/>
<organism evidence="1 2">
    <name type="scientific">Nonomuraea marmarensis</name>
    <dbReference type="NCBI Taxonomy" id="3351344"/>
    <lineage>
        <taxon>Bacteria</taxon>
        <taxon>Bacillati</taxon>
        <taxon>Actinomycetota</taxon>
        <taxon>Actinomycetes</taxon>
        <taxon>Streptosporangiales</taxon>
        <taxon>Streptosporangiaceae</taxon>
        <taxon>Nonomuraea</taxon>
    </lineage>
</organism>
<dbReference type="Proteomes" id="UP001603978">
    <property type="component" value="Unassembled WGS sequence"/>
</dbReference>
<sequence length="53" mass="5560">MPRCEHVPLDVHRLTEPVAAALGLEPQGAMLVRPDGLPPARWPGAVGDLPLAA</sequence>